<keyword evidence="3" id="KW-1185">Reference proteome</keyword>
<comment type="caution">
    <text evidence="2">The sequence shown here is derived from an EMBL/GenBank/DDBJ whole genome shotgun (WGS) entry which is preliminary data.</text>
</comment>
<evidence type="ECO:0000256" key="1">
    <source>
        <dbReference type="SAM" id="MobiDB-lite"/>
    </source>
</evidence>
<accession>A0ABR4PH88</accession>
<feature type="region of interest" description="Disordered" evidence="1">
    <location>
        <begin position="1"/>
        <end position="23"/>
    </location>
</feature>
<sequence length="85" mass="9379">MISPEAPITDSTSNSPCHSPRIPERQTWGVASVGFTEQLFSNRKPRHATQRIPSPTFCYFTEYAQSTAGIAFSVSSARGIMMVVR</sequence>
<reference evidence="2 3" key="1">
    <citation type="submission" date="2024-06" db="EMBL/GenBank/DDBJ databases">
        <title>Complete genome of Phlyctema vagabunda strain 19-DSS-EL-015.</title>
        <authorList>
            <person name="Fiorenzani C."/>
        </authorList>
    </citation>
    <scope>NUCLEOTIDE SEQUENCE [LARGE SCALE GENOMIC DNA]</scope>
    <source>
        <strain evidence="2 3">19-DSS-EL-015</strain>
    </source>
</reference>
<organism evidence="2 3">
    <name type="scientific">Phlyctema vagabunda</name>
    <dbReference type="NCBI Taxonomy" id="108571"/>
    <lineage>
        <taxon>Eukaryota</taxon>
        <taxon>Fungi</taxon>
        <taxon>Dikarya</taxon>
        <taxon>Ascomycota</taxon>
        <taxon>Pezizomycotina</taxon>
        <taxon>Leotiomycetes</taxon>
        <taxon>Helotiales</taxon>
        <taxon>Dermateaceae</taxon>
        <taxon>Phlyctema</taxon>
    </lineage>
</organism>
<protein>
    <submittedName>
        <fullName evidence="2">Uncharacterized protein</fullName>
    </submittedName>
</protein>
<proteinExistence type="predicted"/>
<evidence type="ECO:0000313" key="3">
    <source>
        <dbReference type="Proteomes" id="UP001629113"/>
    </source>
</evidence>
<name>A0ABR4PH88_9HELO</name>
<dbReference type="Proteomes" id="UP001629113">
    <property type="component" value="Unassembled WGS sequence"/>
</dbReference>
<dbReference type="EMBL" id="JBFCZG010000005">
    <property type="protein sequence ID" value="KAL3422645.1"/>
    <property type="molecule type" value="Genomic_DNA"/>
</dbReference>
<evidence type="ECO:0000313" key="2">
    <source>
        <dbReference type="EMBL" id="KAL3422645.1"/>
    </source>
</evidence>
<gene>
    <name evidence="2" type="ORF">PVAG01_06801</name>
</gene>